<name>A0A9P6FUD1_9FUNG</name>
<dbReference type="PANTHER" id="PTHR13271">
    <property type="entry name" value="UNCHARACTERIZED PUTATIVE METHYLTRANSFERASE"/>
    <property type="match status" value="1"/>
</dbReference>
<dbReference type="PANTHER" id="PTHR13271:SF34">
    <property type="entry name" value="N-LYSINE METHYLTRANSFERASE SETD6"/>
    <property type="match status" value="1"/>
</dbReference>
<dbReference type="Gene3D" id="3.90.1410.10">
    <property type="entry name" value="set domain protein methyltransferase, domain 1"/>
    <property type="match status" value="1"/>
</dbReference>
<proteinExistence type="predicted"/>
<sequence length="625" mass="71142">MESESYDIFPEFSDWARMHGITFDHVYPKETKGMGIGLFARSKPANTNKTNIQKLQEQTQGLKLDQEAKSKPNKELLFVPQSLILSKTRVSQLNAPVFHHTLDQIGEHNLSERLTLVLFLLYERLCVAGHFCYLQRPDDIPPPVKLAATSCNGSVFSPYVATLPEVCTPVTLDPDLVKGYLAGTLLLDSVCAKRSKLEAEFEQLSGNLGVFDNWPTRPKVEDFIWADATFWSRVLSFQSQFEEDPQDCKRASKQPADDMHMVPVLDFANHAAKPNIRWEVEPDGIRVWANQELDVNQSQDQEVFLSYGEKPNSELLFLHGFILHDNPMQTLTMALPMDETDPLYMPKAHMLMRLNIPPRISLYLSEDKPTNPPNLVRLYRNLWVNPEAQYLLWIYSLNEDDGVGVHLEDPEFMVCLPGKPQDEGNEDMEEMDLMEDQTLGRLMLMINKTVIESTEQLEVIVPKLEIFPVLILRSLVLIASQIEYHITRIMATGDRVQKVEGVEIVRAIQYDMESLLNQGSDSSTPFQSGTSPVSRLGLATNIKITDCHLPTILEPDRDHPITPQQVELEAYVSRLVTTMKEYRTLEMDLLVKLGDEIGEAQTQCLQENTFIQTYLAMMQNNAEDE</sequence>
<evidence type="ECO:0000313" key="1">
    <source>
        <dbReference type="EMBL" id="KAF9581857.1"/>
    </source>
</evidence>
<reference evidence="1" key="1">
    <citation type="journal article" date="2020" name="Fungal Divers.">
        <title>Resolving the Mortierellaceae phylogeny through synthesis of multi-gene phylogenetics and phylogenomics.</title>
        <authorList>
            <person name="Vandepol N."/>
            <person name="Liber J."/>
            <person name="Desiro A."/>
            <person name="Na H."/>
            <person name="Kennedy M."/>
            <person name="Barry K."/>
            <person name="Grigoriev I.V."/>
            <person name="Miller A.N."/>
            <person name="O'Donnell K."/>
            <person name="Stajich J.E."/>
            <person name="Bonito G."/>
        </authorList>
    </citation>
    <scope>NUCLEOTIDE SEQUENCE</scope>
    <source>
        <strain evidence="1">KOD1015</strain>
    </source>
</reference>
<dbReference type="AlphaFoldDB" id="A0A9P6FUD1"/>
<dbReference type="OrthoDB" id="441812at2759"/>
<dbReference type="Proteomes" id="UP000780801">
    <property type="component" value="Unassembled WGS sequence"/>
</dbReference>
<protein>
    <recommendedName>
        <fullName evidence="3">SET domain-containing protein</fullName>
    </recommendedName>
</protein>
<dbReference type="EMBL" id="JAABOA010001294">
    <property type="protein sequence ID" value="KAF9581857.1"/>
    <property type="molecule type" value="Genomic_DNA"/>
</dbReference>
<dbReference type="CDD" id="cd10527">
    <property type="entry name" value="SET_LSMT"/>
    <property type="match status" value="1"/>
</dbReference>
<comment type="caution">
    <text evidence="1">The sequence shown here is derived from an EMBL/GenBank/DDBJ whole genome shotgun (WGS) entry which is preliminary data.</text>
</comment>
<organism evidence="1 2">
    <name type="scientific">Lunasporangiospora selenospora</name>
    <dbReference type="NCBI Taxonomy" id="979761"/>
    <lineage>
        <taxon>Eukaryota</taxon>
        <taxon>Fungi</taxon>
        <taxon>Fungi incertae sedis</taxon>
        <taxon>Mucoromycota</taxon>
        <taxon>Mortierellomycotina</taxon>
        <taxon>Mortierellomycetes</taxon>
        <taxon>Mortierellales</taxon>
        <taxon>Mortierellaceae</taxon>
        <taxon>Lunasporangiospora</taxon>
    </lineage>
</organism>
<dbReference type="SUPFAM" id="SSF82199">
    <property type="entry name" value="SET domain"/>
    <property type="match status" value="1"/>
</dbReference>
<keyword evidence="2" id="KW-1185">Reference proteome</keyword>
<evidence type="ECO:0000313" key="2">
    <source>
        <dbReference type="Proteomes" id="UP000780801"/>
    </source>
</evidence>
<accession>A0A9P6FUD1</accession>
<evidence type="ECO:0008006" key="3">
    <source>
        <dbReference type="Google" id="ProtNLM"/>
    </source>
</evidence>
<dbReference type="GO" id="GO:0016279">
    <property type="term" value="F:protein-lysine N-methyltransferase activity"/>
    <property type="evidence" value="ECO:0007669"/>
    <property type="project" value="TreeGrafter"/>
</dbReference>
<dbReference type="GO" id="GO:0005634">
    <property type="term" value="C:nucleus"/>
    <property type="evidence" value="ECO:0007669"/>
    <property type="project" value="TreeGrafter"/>
</dbReference>
<dbReference type="InterPro" id="IPR046341">
    <property type="entry name" value="SET_dom_sf"/>
</dbReference>
<gene>
    <name evidence="1" type="ORF">BGW38_000970</name>
</gene>
<dbReference type="InterPro" id="IPR050600">
    <property type="entry name" value="SETD3_SETD6_MTase"/>
</dbReference>